<comment type="caution">
    <text evidence="2">The sequence shown here is derived from an EMBL/GenBank/DDBJ whole genome shotgun (WGS) entry which is preliminary data.</text>
</comment>
<proteinExistence type="inferred from homology"/>
<dbReference type="GO" id="GO:0070525">
    <property type="term" value="P:tRNA threonylcarbamoyladenosine metabolic process"/>
    <property type="evidence" value="ECO:0007669"/>
    <property type="project" value="TreeGrafter"/>
</dbReference>
<dbReference type="AlphaFoldDB" id="A0AA40IC27"/>
<dbReference type="PANTHER" id="PTHR31283:SF4">
    <property type="entry name" value="CANCER_TESTIS ANTIGEN 1"/>
    <property type="match status" value="1"/>
</dbReference>
<dbReference type="EMBL" id="JAULJE010000001">
    <property type="protein sequence ID" value="KAK1346317.1"/>
    <property type="molecule type" value="Genomic_DNA"/>
</dbReference>
<dbReference type="Proteomes" id="UP001177744">
    <property type="component" value="Unassembled WGS sequence"/>
</dbReference>
<dbReference type="Pfam" id="PF09341">
    <property type="entry name" value="Pcc1"/>
    <property type="match status" value="1"/>
</dbReference>
<name>A0AA40IC27_CNENI</name>
<accession>A0AA40IC27</accession>
<evidence type="ECO:0000256" key="1">
    <source>
        <dbReference type="ARBA" id="ARBA00007073"/>
    </source>
</evidence>
<reference evidence="2" key="1">
    <citation type="submission" date="2023-06" db="EMBL/GenBank/DDBJ databases">
        <title>Reference genome for the Northern bat (Eptesicus nilssonii), a most northern bat species.</title>
        <authorList>
            <person name="Laine V.N."/>
            <person name="Pulliainen A.T."/>
            <person name="Lilley T.M."/>
        </authorList>
    </citation>
    <scope>NUCLEOTIDE SEQUENCE</scope>
    <source>
        <strain evidence="2">BLF_Eptnil</strain>
        <tissue evidence="2">Kidney</tissue>
    </source>
</reference>
<dbReference type="Gene3D" id="3.30.310.50">
    <property type="entry name" value="Alpha-D-phosphohexomutase, C-terminal domain"/>
    <property type="match status" value="1"/>
</dbReference>
<comment type="similarity">
    <text evidence="1">Belongs to the CTAG/PCC1 family.</text>
</comment>
<organism evidence="2 3">
    <name type="scientific">Cnephaeus nilssonii</name>
    <name type="common">Northern bat</name>
    <name type="synonym">Eptesicus nilssonii</name>
    <dbReference type="NCBI Taxonomy" id="3371016"/>
    <lineage>
        <taxon>Eukaryota</taxon>
        <taxon>Metazoa</taxon>
        <taxon>Chordata</taxon>
        <taxon>Craniata</taxon>
        <taxon>Vertebrata</taxon>
        <taxon>Euteleostomi</taxon>
        <taxon>Mammalia</taxon>
        <taxon>Eutheria</taxon>
        <taxon>Laurasiatheria</taxon>
        <taxon>Chiroptera</taxon>
        <taxon>Yangochiroptera</taxon>
        <taxon>Vespertilionidae</taxon>
        <taxon>Cnephaeus</taxon>
    </lineage>
</organism>
<dbReference type="InterPro" id="IPR015419">
    <property type="entry name" value="CTAG/Pcc1"/>
</dbReference>
<keyword evidence="3" id="KW-1185">Reference proteome</keyword>
<evidence type="ECO:0000313" key="3">
    <source>
        <dbReference type="Proteomes" id="UP001177744"/>
    </source>
</evidence>
<dbReference type="PANTHER" id="PTHR31283">
    <property type="entry name" value="EKC/KEOPS COMPLEX SUBUNIT PCC1 FAMILY MEMBER"/>
    <property type="match status" value="1"/>
</dbReference>
<evidence type="ECO:0000313" key="2">
    <source>
        <dbReference type="EMBL" id="KAK1346317.1"/>
    </source>
</evidence>
<gene>
    <name evidence="2" type="ORF">QTO34_000171</name>
</gene>
<sequence length="90" mass="9942">MEADIACHLMTPDAQTDPAAVLQEVTVSGSLLAIRLTAEDTDQLRLSITSCLQDLLLVIRTMRHILPPFVLVSPNRSHLHLRVSIKGYIP</sequence>
<protein>
    <submittedName>
        <fullName evidence="2">Uncharacterized protein</fullName>
    </submittedName>
</protein>